<evidence type="ECO:0000313" key="3">
    <source>
        <dbReference type="Proteomes" id="UP000037460"/>
    </source>
</evidence>
<dbReference type="Proteomes" id="UP000037460">
    <property type="component" value="Unassembled WGS sequence"/>
</dbReference>
<dbReference type="EMBL" id="JWZX01003269">
    <property type="protein sequence ID" value="KOO22574.1"/>
    <property type="molecule type" value="Genomic_DNA"/>
</dbReference>
<proteinExistence type="predicted"/>
<organism evidence="2 3">
    <name type="scientific">Chrysochromulina tobinii</name>
    <dbReference type="NCBI Taxonomy" id="1460289"/>
    <lineage>
        <taxon>Eukaryota</taxon>
        <taxon>Haptista</taxon>
        <taxon>Haptophyta</taxon>
        <taxon>Prymnesiophyceae</taxon>
        <taxon>Prymnesiales</taxon>
        <taxon>Chrysochromulinaceae</taxon>
        <taxon>Chrysochromulina</taxon>
    </lineage>
</organism>
<evidence type="ECO:0000313" key="2">
    <source>
        <dbReference type="EMBL" id="KOO22574.1"/>
    </source>
</evidence>
<name>A0A0M0J7K8_9EUKA</name>
<gene>
    <name evidence="2" type="ORF">Ctob_000063</name>
</gene>
<evidence type="ECO:0000256" key="1">
    <source>
        <dbReference type="SAM" id="MobiDB-lite"/>
    </source>
</evidence>
<reference evidence="3" key="1">
    <citation type="journal article" date="2015" name="PLoS Genet.">
        <title>Genome Sequence and Transcriptome Analyses of Chrysochromulina tobin: Metabolic Tools for Enhanced Algal Fitness in the Prominent Order Prymnesiales (Haptophyceae).</title>
        <authorList>
            <person name="Hovde B.T."/>
            <person name="Deodato C.R."/>
            <person name="Hunsperger H.M."/>
            <person name="Ryken S.A."/>
            <person name="Yost W."/>
            <person name="Jha R.K."/>
            <person name="Patterson J."/>
            <person name="Monnat R.J. Jr."/>
            <person name="Barlow S.B."/>
            <person name="Starkenburg S.R."/>
            <person name="Cattolico R.A."/>
        </authorList>
    </citation>
    <scope>NUCLEOTIDE SEQUENCE</scope>
    <source>
        <strain evidence="3">CCMP291</strain>
    </source>
</reference>
<accession>A0A0M0J7K8</accession>
<comment type="caution">
    <text evidence="2">The sequence shown here is derived from an EMBL/GenBank/DDBJ whole genome shotgun (WGS) entry which is preliminary data.</text>
</comment>
<sequence>MQDAALAALHTQLASAEAARGAHGGLGFSKPLKGEGKAKRDNDTEATRTLLNDKGGGKNREFHTTTAGAVAAGHWDPWSRPVAFKMKEVNRRVGGLYSMFVKGGTVGSVLDDTPSASASASARS</sequence>
<protein>
    <submittedName>
        <fullName evidence="2">Uncharacterized protein</fullName>
    </submittedName>
</protein>
<feature type="region of interest" description="Disordered" evidence="1">
    <location>
        <begin position="18"/>
        <end position="62"/>
    </location>
</feature>
<dbReference type="AlphaFoldDB" id="A0A0M0J7K8"/>
<feature type="compositionally biased region" description="Basic and acidic residues" evidence="1">
    <location>
        <begin position="32"/>
        <end position="46"/>
    </location>
</feature>
<keyword evidence="3" id="KW-1185">Reference proteome</keyword>